<keyword evidence="2" id="KW-1185">Reference proteome</keyword>
<dbReference type="EMBL" id="JAGRRH010000014">
    <property type="protein sequence ID" value="KAG7358233.1"/>
    <property type="molecule type" value="Genomic_DNA"/>
</dbReference>
<comment type="caution">
    <text evidence="1">The sequence shown here is derived from an EMBL/GenBank/DDBJ whole genome shotgun (WGS) entry which is preliminary data.</text>
</comment>
<dbReference type="AlphaFoldDB" id="A0A9K3LB42"/>
<gene>
    <name evidence="1" type="ORF">IV203_014820</name>
</gene>
<accession>A0A9K3LB42</accession>
<evidence type="ECO:0000313" key="1">
    <source>
        <dbReference type="EMBL" id="KAG7358233.1"/>
    </source>
</evidence>
<proteinExistence type="predicted"/>
<reference evidence="1" key="1">
    <citation type="journal article" date="2021" name="Sci. Rep.">
        <title>Diploid genomic architecture of Nitzschia inconspicua, an elite biomass production diatom.</title>
        <authorList>
            <person name="Oliver A."/>
            <person name="Podell S."/>
            <person name="Pinowska A."/>
            <person name="Traller J.C."/>
            <person name="Smith S.R."/>
            <person name="McClure R."/>
            <person name="Beliaev A."/>
            <person name="Bohutskyi P."/>
            <person name="Hill E.A."/>
            <person name="Rabines A."/>
            <person name="Zheng H."/>
            <person name="Allen L.Z."/>
            <person name="Kuo A."/>
            <person name="Grigoriev I.V."/>
            <person name="Allen A.E."/>
            <person name="Hazlebeck D."/>
            <person name="Allen E.E."/>
        </authorList>
    </citation>
    <scope>NUCLEOTIDE SEQUENCE</scope>
    <source>
        <strain evidence="1">Hildebrandi</strain>
    </source>
</reference>
<name>A0A9K3LB42_9STRA</name>
<reference evidence="1" key="2">
    <citation type="submission" date="2021-04" db="EMBL/GenBank/DDBJ databases">
        <authorList>
            <person name="Podell S."/>
        </authorList>
    </citation>
    <scope>NUCLEOTIDE SEQUENCE</scope>
    <source>
        <strain evidence="1">Hildebrandi</strain>
    </source>
</reference>
<dbReference type="Proteomes" id="UP000693970">
    <property type="component" value="Unassembled WGS sequence"/>
</dbReference>
<organism evidence="1 2">
    <name type="scientific">Nitzschia inconspicua</name>
    <dbReference type="NCBI Taxonomy" id="303405"/>
    <lineage>
        <taxon>Eukaryota</taxon>
        <taxon>Sar</taxon>
        <taxon>Stramenopiles</taxon>
        <taxon>Ochrophyta</taxon>
        <taxon>Bacillariophyta</taxon>
        <taxon>Bacillariophyceae</taxon>
        <taxon>Bacillariophycidae</taxon>
        <taxon>Bacillariales</taxon>
        <taxon>Bacillariaceae</taxon>
        <taxon>Nitzschia</taxon>
    </lineage>
</organism>
<evidence type="ECO:0000313" key="2">
    <source>
        <dbReference type="Proteomes" id="UP000693970"/>
    </source>
</evidence>
<sequence>MGCFNSKDNATDPSEVRNLSDTKVLALKNFLIVHERDNKGVVARDGNIVAGNAILVRAKDSNVRSLQHSYRIKKVTAADIQKLRSNRDEWDQSLE</sequence>
<protein>
    <submittedName>
        <fullName evidence="1">Uncharacterized protein</fullName>
    </submittedName>
</protein>